<dbReference type="OrthoDB" id="9812295at2"/>
<protein>
    <submittedName>
        <fullName evidence="2">DUF4440 domain-containing protein</fullName>
    </submittedName>
</protein>
<dbReference type="Pfam" id="PF13474">
    <property type="entry name" value="SnoaL_3"/>
    <property type="match status" value="1"/>
</dbReference>
<dbReference type="InterPro" id="IPR032710">
    <property type="entry name" value="NTF2-like_dom_sf"/>
</dbReference>
<proteinExistence type="predicted"/>
<keyword evidence="3" id="KW-1185">Reference proteome</keyword>
<evidence type="ECO:0000259" key="1">
    <source>
        <dbReference type="Pfam" id="PF13474"/>
    </source>
</evidence>
<dbReference type="AlphaFoldDB" id="A0A5C6S5S8"/>
<feature type="domain" description="SnoaL-like" evidence="1">
    <location>
        <begin position="9"/>
        <end position="126"/>
    </location>
</feature>
<dbReference type="InterPro" id="IPR037401">
    <property type="entry name" value="SnoaL-like"/>
</dbReference>
<dbReference type="SUPFAM" id="SSF54427">
    <property type="entry name" value="NTF2-like"/>
    <property type="match status" value="1"/>
</dbReference>
<gene>
    <name evidence="2" type="ORF">FQV27_05870</name>
</gene>
<dbReference type="Proteomes" id="UP000321562">
    <property type="component" value="Unassembled WGS sequence"/>
</dbReference>
<comment type="caution">
    <text evidence="2">The sequence shown here is derived from an EMBL/GenBank/DDBJ whole genome shotgun (WGS) entry which is preliminary data.</text>
</comment>
<name>A0A5C6S5S8_9RHOB</name>
<evidence type="ECO:0000313" key="3">
    <source>
        <dbReference type="Proteomes" id="UP000321562"/>
    </source>
</evidence>
<evidence type="ECO:0000313" key="2">
    <source>
        <dbReference type="EMBL" id="TXB69647.1"/>
    </source>
</evidence>
<sequence>MMAQADDDIRALLDQQAIDMAKGDAQAAIAAYADGPVLYDLPPPLQVTADAGGLQEWIDGWDKPPTITYRDLEVSVAGDLAVAWGFVHTAVRRDGEDGGFWSRNTWAFRRGADGWKITHNHNSVPFYMDDSQRAALDLEPGTGAAEIKGS</sequence>
<dbReference type="Gene3D" id="3.10.450.50">
    <property type="match status" value="1"/>
</dbReference>
<reference evidence="2 3" key="1">
    <citation type="submission" date="2019-08" db="EMBL/GenBank/DDBJ databases">
        <authorList>
            <person name="Ye J."/>
        </authorList>
    </citation>
    <scope>NUCLEOTIDE SEQUENCE [LARGE SCALE GENOMIC DNA]</scope>
    <source>
        <strain evidence="2 3">TK008</strain>
    </source>
</reference>
<organism evidence="2 3">
    <name type="scientific">Paracoccus aurantiacus</name>
    <dbReference type="NCBI Taxonomy" id="2599412"/>
    <lineage>
        <taxon>Bacteria</taxon>
        <taxon>Pseudomonadati</taxon>
        <taxon>Pseudomonadota</taxon>
        <taxon>Alphaproteobacteria</taxon>
        <taxon>Rhodobacterales</taxon>
        <taxon>Paracoccaceae</taxon>
        <taxon>Paracoccus</taxon>
    </lineage>
</organism>
<dbReference type="EMBL" id="VOPL01000002">
    <property type="protein sequence ID" value="TXB69647.1"/>
    <property type="molecule type" value="Genomic_DNA"/>
</dbReference>
<accession>A0A5C6S5S8</accession>